<dbReference type="InterPro" id="IPR054275">
    <property type="entry name" value="DUF7006"/>
</dbReference>
<organism evidence="1">
    <name type="scientific">Bacillus anthracis</name>
    <name type="common">anthrax bacterium</name>
    <dbReference type="NCBI Taxonomy" id="1392"/>
    <lineage>
        <taxon>Bacteria</taxon>
        <taxon>Bacillati</taxon>
        <taxon>Bacillota</taxon>
        <taxon>Bacilli</taxon>
        <taxon>Bacillales</taxon>
        <taxon>Bacillaceae</taxon>
        <taxon>Bacillus</taxon>
        <taxon>Bacillus cereus group</taxon>
    </lineage>
</organism>
<evidence type="ECO:0000313" key="1">
    <source>
        <dbReference type="EMBL" id="GEU13456.1"/>
    </source>
</evidence>
<reference evidence="1" key="2">
    <citation type="submission" date="2019-12" db="EMBL/GenBank/DDBJ databases">
        <authorList>
            <person name="Hoang T.H.H."/>
            <person name="Okutani A."/>
        </authorList>
    </citation>
    <scope>NUCLEOTIDE SEQUENCE</scope>
    <source>
        <strain evidence="1">QuyetLC</strain>
    </source>
</reference>
<dbReference type="AlphaFoldDB" id="A0A640MI99"/>
<protein>
    <submittedName>
        <fullName evidence="1">Uncharacterized protein</fullName>
    </submittedName>
</protein>
<dbReference type="EMBL" id="BLEY01000024">
    <property type="protein sequence ID" value="GEU13456.1"/>
    <property type="molecule type" value="Genomic_DNA"/>
</dbReference>
<reference evidence="1" key="1">
    <citation type="submission" date="2019-12" db="EMBL/GenBank/DDBJ databases">
        <title>Epidemiological and comparative genomic analysis of Bacillus anthracis isolated from northern Vietnam.</title>
        <authorList>
            <person name="Hoang T.T.H."/>
            <person name="Dang D.A."/>
            <person name="Pham M.H."/>
            <person name="Luong M.H."/>
            <person name="Tran N.D."/>
            <person name="Nguyen T.H."/>
            <person name="Nguyen T.T."/>
            <person name="Inoue S."/>
            <person name="Morikawa S."/>
            <person name="Okutani A."/>
        </authorList>
    </citation>
    <scope>NUCLEOTIDE SEQUENCE</scope>
    <source>
        <strain evidence="1">QuyetLC</strain>
    </source>
</reference>
<sequence>MIREENLLNEYFNYFDQIILSLDVNEYPLIQERYKIIKNEYNQLLEEVCPTNFLNTMGTILNLDAQLQIMVSLLSYSHCQFGSGQSGDNEILRCSLSDYKSYYLESFGYRINDKIPHTILHFFS</sequence>
<proteinExistence type="predicted"/>
<accession>A0A640MI99</accession>
<dbReference type="Pfam" id="PF22652">
    <property type="entry name" value="DUF7006"/>
    <property type="match status" value="1"/>
</dbReference>
<comment type="caution">
    <text evidence="1">The sequence shown here is derived from an EMBL/GenBank/DDBJ whole genome shotgun (WGS) entry which is preliminary data.</text>
</comment>
<gene>
    <name evidence="1" type="ORF">QuyetLC_24510</name>
</gene>
<name>A0A640MI99_BACAN</name>